<dbReference type="Pfam" id="PF20698">
    <property type="entry name" value="PIN-TPR-GreABC"/>
    <property type="match status" value="1"/>
</dbReference>
<keyword evidence="3" id="KW-1185">Reference proteome</keyword>
<evidence type="ECO:0000313" key="2">
    <source>
        <dbReference type="EMBL" id="OXM60509.1"/>
    </source>
</evidence>
<dbReference type="Proteomes" id="UP000215199">
    <property type="component" value="Unassembled WGS sequence"/>
</dbReference>
<organism evidence="2 3">
    <name type="scientific">Amycolatopsis vastitatis</name>
    <dbReference type="NCBI Taxonomy" id="1905142"/>
    <lineage>
        <taxon>Bacteria</taxon>
        <taxon>Bacillati</taxon>
        <taxon>Actinomycetota</taxon>
        <taxon>Actinomycetes</taxon>
        <taxon>Pseudonocardiales</taxon>
        <taxon>Pseudonocardiaceae</taxon>
        <taxon>Amycolatopsis</taxon>
    </lineage>
</organism>
<proteinExistence type="predicted"/>
<name>A0A229SPD0_9PSEU</name>
<protein>
    <recommendedName>
        <fullName evidence="1">PIN domain-containing protein</fullName>
    </recommendedName>
</protein>
<dbReference type="EMBL" id="NMUL01000060">
    <property type="protein sequence ID" value="OXM60509.1"/>
    <property type="molecule type" value="Genomic_DNA"/>
</dbReference>
<reference evidence="3" key="1">
    <citation type="submission" date="2017-07" db="EMBL/GenBank/DDBJ databases">
        <title>Comparative genome mining reveals phylogenetic distribution patterns of secondary metabolites in Amycolatopsis.</title>
        <authorList>
            <person name="Adamek M."/>
            <person name="Alanjary M."/>
            <person name="Sales-Ortells H."/>
            <person name="Goodfellow M."/>
            <person name="Bull A.T."/>
            <person name="Kalinowski J."/>
            <person name="Ziemert N."/>
        </authorList>
    </citation>
    <scope>NUCLEOTIDE SEQUENCE [LARGE SCALE GENOMIC DNA]</scope>
    <source>
        <strain evidence="3">H5</strain>
    </source>
</reference>
<accession>A0A229SPD0</accession>
<dbReference type="AlphaFoldDB" id="A0A229SPD0"/>
<comment type="caution">
    <text evidence="2">The sequence shown here is derived from an EMBL/GenBank/DDBJ whole genome shotgun (WGS) entry which is preliminary data.</text>
</comment>
<evidence type="ECO:0000313" key="3">
    <source>
        <dbReference type="Proteomes" id="UP000215199"/>
    </source>
</evidence>
<gene>
    <name evidence="2" type="ORF">CF165_42575</name>
</gene>
<feature type="domain" description="PIN" evidence="1">
    <location>
        <begin position="23"/>
        <end position="107"/>
    </location>
</feature>
<sequence>MLHDIQITGAELRRDPDSLSWIGFDPDQDALTLTEPSPHQTSESITRITDIDAAARDLVAVDTPARDVFPDRGSLGDREVWVSPLETAAQTGKTLWSDDVVVRELATGQGIPAFSTLALLHVLIEDELIEDTLRADVQTLARAHVVDLTLTADELLRLARDENWSLGAAATYVQRGGFWSDYDNALTDCLPIFENVHAHEPDLLVAWLVNVCMGVADHVTDPALEHALGLVTDTIADHLAVDAPTRDVLHDAAHAAAETIRRQRDERHQ</sequence>
<evidence type="ECO:0000259" key="1">
    <source>
        <dbReference type="Pfam" id="PF20698"/>
    </source>
</evidence>
<dbReference type="InterPro" id="IPR048987">
    <property type="entry name" value="PIN-TPR-GreABC"/>
</dbReference>